<evidence type="ECO:0000313" key="1">
    <source>
        <dbReference type="EMBL" id="CAL8069380.1"/>
    </source>
</evidence>
<dbReference type="PANTHER" id="PTHR33539">
    <property type="entry name" value="UPF0764 PROTEIN C16ORF89"/>
    <property type="match status" value="1"/>
</dbReference>
<dbReference type="EMBL" id="CAXLJM020000004">
    <property type="protein sequence ID" value="CAL8069380.1"/>
    <property type="molecule type" value="Genomic_DNA"/>
</dbReference>
<name>A0ABP1PLT0_9HEXA</name>
<reference evidence="1 2" key="1">
    <citation type="submission" date="2024-08" db="EMBL/GenBank/DDBJ databases">
        <authorList>
            <person name="Cucini C."/>
            <person name="Frati F."/>
        </authorList>
    </citation>
    <scope>NUCLEOTIDE SEQUENCE [LARGE SCALE GENOMIC DNA]</scope>
</reference>
<keyword evidence="2" id="KW-1185">Reference proteome</keyword>
<proteinExistence type="predicted"/>
<dbReference type="PANTHER" id="PTHR33539:SF1">
    <property type="entry name" value="UPF0764 PROTEIN C16ORF89"/>
    <property type="match status" value="1"/>
</dbReference>
<protein>
    <submittedName>
        <fullName evidence="1">Uncharacterized protein</fullName>
    </submittedName>
</protein>
<accession>A0ABP1PLT0</accession>
<evidence type="ECO:0000313" key="2">
    <source>
        <dbReference type="Proteomes" id="UP001642540"/>
    </source>
</evidence>
<sequence>MNGIEKSLLSDGLSIAELYYIEKGEKWVPYSSAQGNDVKSQHPMCPSKTYASYKQKIKNAIEKVLKFYGSHEDLVLKQSRDLPGLSFLVGVDDKYGKQLQAAYNISSWLTRTCNQLTSNKNDFCAKSIKTWKQSGANKWKSKDVIDSIITSSVDAAGEEKDYAWSVLNGHCQHALLLKCEVPYICEKILYDPIPKSQYLLAKQMLQRILTEQSDCPEAKKLLSKEVNDQLCSKMYQEAQLISEMSYPHVLRELFVNYVAFCGYLRYPNFFRQDWIENMITWQSESEYGCLVDDKGYKQNFMNYDGPIARRSSPEEKEKGLVPDEMCLPHLTTFALAAYSMSWDYIEENCN</sequence>
<dbReference type="InterPro" id="IPR031751">
    <property type="entry name" value="DUF4735"/>
</dbReference>
<dbReference type="Pfam" id="PF15882">
    <property type="entry name" value="DUF4735"/>
    <property type="match status" value="1"/>
</dbReference>
<comment type="caution">
    <text evidence="1">The sequence shown here is derived from an EMBL/GenBank/DDBJ whole genome shotgun (WGS) entry which is preliminary data.</text>
</comment>
<dbReference type="Proteomes" id="UP001642540">
    <property type="component" value="Unassembled WGS sequence"/>
</dbReference>
<organism evidence="1 2">
    <name type="scientific">Orchesella dallaii</name>
    <dbReference type="NCBI Taxonomy" id="48710"/>
    <lineage>
        <taxon>Eukaryota</taxon>
        <taxon>Metazoa</taxon>
        <taxon>Ecdysozoa</taxon>
        <taxon>Arthropoda</taxon>
        <taxon>Hexapoda</taxon>
        <taxon>Collembola</taxon>
        <taxon>Entomobryomorpha</taxon>
        <taxon>Entomobryoidea</taxon>
        <taxon>Orchesellidae</taxon>
        <taxon>Orchesellinae</taxon>
        <taxon>Orchesella</taxon>
    </lineage>
</organism>
<gene>
    <name evidence="1" type="ORF">ODALV1_LOCUS742</name>
</gene>